<feature type="region of interest" description="Disordered" evidence="1">
    <location>
        <begin position="397"/>
        <end position="449"/>
    </location>
</feature>
<sequence length="449" mass="49775">MVNPPTQEIGYATEIGIDGTFWQTAEETPELRWPLSVRVFEQMRRQDAQITSVLRAVMLPVRRTKWRLDPADARPEVVEHIANDLGLPVKGGEEQVSRARRRRGRFSWEEHLQLALLSIQYGHMFFEQVYSLGDDGLYHLRKLGPRMPRTISDIKVARDGGLVAIEQYGFTVDADLVSIPVDRLVAYVNEREGGDWVGNSLLRPAYKHWLIKDRLLRVQAQTIERNGMGVPVYEAGPNDDQAQMDRGAKIAQSYKAGSASGASTPNGAKLRLAGVEGNLPDANPAIRYHDEQIGRAVLAHFLNLGTQTGSWALGSTFADFFVLSLQTLGEQIADVANQHIVEDLVDANWGPEEPAPRLVFDEIGSRKDAVASALKLLVDAGILHTDRALEESVRQDYGLPAADPESAESDPEQAPEQPETDPEPPNPPANSRIRVPRVRIDPEGALTLW</sequence>
<feature type="compositionally biased region" description="Acidic residues" evidence="1">
    <location>
        <begin position="405"/>
        <end position="422"/>
    </location>
</feature>
<evidence type="ECO:0000313" key="3">
    <source>
        <dbReference type="Proteomes" id="UP000207764"/>
    </source>
</evidence>
<evidence type="ECO:0000313" key="2">
    <source>
        <dbReference type="EMBL" id="AMS02404.1"/>
    </source>
</evidence>
<dbReference type="Proteomes" id="UP000207764">
    <property type="component" value="Segment"/>
</dbReference>
<dbReference type="RefSeq" id="YP_009302998.1">
    <property type="nucleotide sequence ID" value="NC_031251.1"/>
</dbReference>
<gene>
    <name evidence="2" type="primary">3</name>
    <name evidence="2" type="ORF">SEA_SOILASSASSIN_3</name>
</gene>
<dbReference type="KEGG" id="vg:29124458"/>
<dbReference type="GeneID" id="29124458"/>
<proteinExistence type="predicted"/>
<dbReference type="OrthoDB" id="2975at10239"/>
<accession>A0A142K8H1</accession>
<dbReference type="Pfam" id="PF06074">
    <property type="entry name" value="Portal_Mu"/>
    <property type="match status" value="1"/>
</dbReference>
<dbReference type="EMBL" id="KU963246">
    <property type="protein sequence ID" value="AMS02404.1"/>
    <property type="molecule type" value="Genomic_DNA"/>
</dbReference>
<name>A0A142K8H1_9CAUD</name>
<protein>
    <submittedName>
        <fullName evidence="2">Portal protein</fullName>
    </submittedName>
</protein>
<reference evidence="3" key="1">
    <citation type="submission" date="2016-03" db="EMBL/GenBank/DDBJ databases">
        <authorList>
            <person name="Ploux O."/>
        </authorList>
    </citation>
    <scope>NUCLEOTIDE SEQUENCE [LARGE SCALE GENOMIC DNA]</scope>
</reference>
<dbReference type="InterPro" id="IPR009279">
    <property type="entry name" value="Portal_Mu"/>
</dbReference>
<evidence type="ECO:0000256" key="1">
    <source>
        <dbReference type="SAM" id="MobiDB-lite"/>
    </source>
</evidence>
<organism evidence="2 3">
    <name type="scientific">Gordonia phage SoilAssassin</name>
    <dbReference type="NCBI Taxonomy" id="1821562"/>
    <lineage>
        <taxon>Viruses</taxon>
        <taxon>Duplodnaviria</taxon>
        <taxon>Heunggongvirae</taxon>
        <taxon>Uroviricota</taxon>
        <taxon>Caudoviricetes</taxon>
        <taxon>Attisvirus</taxon>
        <taxon>Attisvirus attis</taxon>
    </lineage>
</organism>